<dbReference type="InterPro" id="IPR036322">
    <property type="entry name" value="WD40_repeat_dom_sf"/>
</dbReference>
<evidence type="ECO:0000313" key="2">
    <source>
        <dbReference type="Proteomes" id="UP001152795"/>
    </source>
</evidence>
<accession>A0A6S7K234</accession>
<dbReference type="Proteomes" id="UP001152795">
    <property type="component" value="Unassembled WGS sequence"/>
</dbReference>
<gene>
    <name evidence="1" type="ORF">PACLA_8A027048</name>
</gene>
<organism evidence="1 2">
    <name type="scientific">Paramuricea clavata</name>
    <name type="common">Red gorgonian</name>
    <name type="synonym">Violescent sea-whip</name>
    <dbReference type="NCBI Taxonomy" id="317549"/>
    <lineage>
        <taxon>Eukaryota</taxon>
        <taxon>Metazoa</taxon>
        <taxon>Cnidaria</taxon>
        <taxon>Anthozoa</taxon>
        <taxon>Octocorallia</taxon>
        <taxon>Malacalcyonacea</taxon>
        <taxon>Plexauridae</taxon>
        <taxon>Paramuricea</taxon>
    </lineage>
</organism>
<dbReference type="InterPro" id="IPR015943">
    <property type="entry name" value="WD40/YVTN_repeat-like_dom_sf"/>
</dbReference>
<dbReference type="Gene3D" id="2.130.10.10">
    <property type="entry name" value="YVTN repeat-like/Quinoprotein amine dehydrogenase"/>
    <property type="match status" value="1"/>
</dbReference>
<dbReference type="PROSITE" id="PS50082">
    <property type="entry name" value="WD_REPEATS_2"/>
    <property type="match status" value="1"/>
</dbReference>
<evidence type="ECO:0000313" key="1">
    <source>
        <dbReference type="EMBL" id="CAB4037488.1"/>
    </source>
</evidence>
<dbReference type="AlphaFoldDB" id="A0A6S7K234"/>
<proteinExistence type="predicted"/>
<sequence length="114" mass="12817">MLKSHTRSVLCVHVDDDVIVSGSEDKTLRIFDRKAGKLWKTLQLPSPAFSLHYWNDGYSLLRVAGRESIYYIDTTANSYKLIKTDSHTGHSRRVNDFAQFKGALLTASADGTLQ</sequence>
<feature type="non-terminal residue" evidence="1">
    <location>
        <position position="1"/>
    </location>
</feature>
<comment type="caution">
    <text evidence="1">The sequence shown here is derived from an EMBL/GenBank/DDBJ whole genome shotgun (WGS) entry which is preliminary data.</text>
</comment>
<dbReference type="InterPro" id="IPR001680">
    <property type="entry name" value="WD40_rpt"/>
</dbReference>
<dbReference type="Pfam" id="PF00400">
    <property type="entry name" value="WD40"/>
    <property type="match status" value="1"/>
</dbReference>
<keyword evidence="2" id="KW-1185">Reference proteome</keyword>
<dbReference type="OrthoDB" id="2305498at2759"/>
<dbReference type="SUPFAM" id="SSF50978">
    <property type="entry name" value="WD40 repeat-like"/>
    <property type="match status" value="1"/>
</dbReference>
<dbReference type="EMBL" id="CACRXK020023156">
    <property type="protein sequence ID" value="CAB4037488.1"/>
    <property type="molecule type" value="Genomic_DNA"/>
</dbReference>
<name>A0A6S7K234_PARCT</name>
<protein>
    <submittedName>
        <fullName evidence="1">F-box WD repeat-containing 9-like</fullName>
    </submittedName>
</protein>
<reference evidence="1" key="1">
    <citation type="submission" date="2020-04" db="EMBL/GenBank/DDBJ databases">
        <authorList>
            <person name="Alioto T."/>
            <person name="Alioto T."/>
            <person name="Gomez Garrido J."/>
        </authorList>
    </citation>
    <scope>NUCLEOTIDE SEQUENCE</scope>
    <source>
        <strain evidence="1">A484AB</strain>
    </source>
</reference>